<feature type="chain" id="PRO_5023574978" description="S-adenosylmethionine decarboxylase beta chain" evidence="8">
    <location>
        <begin position="1"/>
        <end position="77"/>
    </location>
</feature>
<gene>
    <name evidence="8" type="primary">speH</name>
    <name evidence="9" type="ordered locus">Igni_0611</name>
</gene>
<dbReference type="HAMAP" id="MF_00464">
    <property type="entry name" value="AdoMetDC_1"/>
    <property type="match status" value="1"/>
</dbReference>
<keyword evidence="5 8" id="KW-0456">Lyase</keyword>
<dbReference type="PANTHER" id="PTHR33866">
    <property type="entry name" value="S-ADENOSYLMETHIONINE DECARBOXYLASE PROENZYME"/>
    <property type="match status" value="1"/>
</dbReference>
<comment type="subunit">
    <text evidence="8">Heterotetramer of two alpha and two beta chains arranged as a dimer of alpha/beta heterodimers.</text>
</comment>
<keyword evidence="4 8" id="KW-0865">Zymogen</keyword>
<dbReference type="EMBL" id="CP000816">
    <property type="protein sequence ID" value="ABU81793.1"/>
    <property type="molecule type" value="Genomic_DNA"/>
</dbReference>
<dbReference type="HOGENOM" id="CLU_125470_2_1_2"/>
<feature type="modified residue" description="Pyruvic acid (Ser); by autocatalysis" evidence="8">
    <location>
        <position position="78"/>
    </location>
</feature>
<protein>
    <recommendedName>
        <fullName evidence="8">S-adenosylmethionine decarboxylase proenzyme</fullName>
        <shortName evidence="8">AdoMetDC</shortName>
        <shortName evidence="8">SAMDC</shortName>
        <ecNumber evidence="8">4.1.1.50</ecNumber>
    </recommendedName>
    <component>
        <recommendedName>
            <fullName evidence="8">S-adenosylmethionine decarboxylase beta chain</fullName>
        </recommendedName>
    </component>
    <component>
        <recommendedName>
            <fullName evidence="8">S-adenosylmethionine decarboxylase alpha chain</fullName>
        </recommendedName>
    </component>
</protein>
<comment type="cofactor">
    <cofactor evidence="8">
        <name>pyruvate</name>
        <dbReference type="ChEBI" id="CHEBI:15361"/>
    </cofactor>
    <text evidence="8">Binds 1 pyruvoyl group covalently per subunit.</text>
</comment>
<dbReference type="Proteomes" id="UP000000262">
    <property type="component" value="Chromosome"/>
</dbReference>
<evidence type="ECO:0000256" key="6">
    <source>
        <dbReference type="ARBA" id="ARBA00023270"/>
    </source>
</evidence>
<dbReference type="eggNOG" id="arCOG00279">
    <property type="taxonomic scope" value="Archaea"/>
</dbReference>
<keyword evidence="8" id="KW-0949">S-adenosyl-L-methionine</keyword>
<dbReference type="EC" id="4.1.1.50" evidence="8"/>
<comment type="similarity">
    <text evidence="8">Belongs to the prokaryotic AdoMetDC family. Type 1 subfamily.</text>
</comment>
<feature type="active site" description="Schiff-base intermediate with substrate; via pyruvic acid" evidence="8">
    <location>
        <position position="78"/>
    </location>
</feature>
<organism evidence="9 10">
    <name type="scientific">Ignicoccus hospitalis (strain KIN4/I / DSM 18386 / JCM 14125)</name>
    <dbReference type="NCBI Taxonomy" id="453591"/>
    <lineage>
        <taxon>Archaea</taxon>
        <taxon>Thermoproteota</taxon>
        <taxon>Thermoprotei</taxon>
        <taxon>Desulfurococcales</taxon>
        <taxon>Desulfurococcaceae</taxon>
        <taxon>Ignicoccus</taxon>
    </lineage>
</organism>
<evidence type="ECO:0000313" key="9">
    <source>
        <dbReference type="EMBL" id="ABU81793.1"/>
    </source>
</evidence>
<dbReference type="AlphaFoldDB" id="A8AA41"/>
<feature type="chain" id="PRO_5023574980" description="S-adenosylmethionine decarboxylase alpha chain" evidence="8">
    <location>
        <begin position="78"/>
        <end position="135"/>
    </location>
</feature>
<dbReference type="GeneID" id="5562615"/>
<dbReference type="RefSeq" id="WP_011998645.1">
    <property type="nucleotide sequence ID" value="NC_009776.1"/>
</dbReference>
<dbReference type="InterPro" id="IPR003826">
    <property type="entry name" value="AdoMetDC_fam_prok"/>
</dbReference>
<dbReference type="Gene3D" id="3.60.90.10">
    <property type="entry name" value="S-adenosylmethionine decarboxylase"/>
    <property type="match status" value="1"/>
</dbReference>
<evidence type="ECO:0000256" key="7">
    <source>
        <dbReference type="ARBA" id="ARBA00023317"/>
    </source>
</evidence>
<name>A8AA41_IGNH4</name>
<feature type="site" description="Cleavage (non-hydrolytic); by autolysis" evidence="8">
    <location>
        <begin position="77"/>
        <end position="78"/>
    </location>
</feature>
<keyword evidence="10" id="KW-1185">Reference proteome</keyword>
<comment type="PTM">
    <text evidence="8">Is synthesized initially as an inactive proenzyme. Formation of the active enzyme involves a self-maturation process in which the active site pyruvoyl group is generated from an internal serine residue via an autocatalytic post-translational modification. Two non-identical subunits are generated from the proenzyme in this reaction, and the pyruvate is formed at the N-terminus of the alpha chain, which is derived from the carboxyl end of the proenzyme. The post-translation cleavage follows an unusual pathway, termed non-hydrolytic serinolysis, in which the side chain hydroxyl group of the serine supplies its oxygen atom to form the C-terminus of the beta chain, while the remainder of the serine residue undergoes an oxidative deamination to produce ammonia and the pyruvoyl group blocking the N-terminus of the alpha chain.</text>
</comment>
<keyword evidence="8" id="KW-0745">Spermidine biosynthesis</keyword>
<evidence type="ECO:0000256" key="3">
    <source>
        <dbReference type="ARBA" id="ARBA00023115"/>
    </source>
</evidence>
<comment type="function">
    <text evidence="8">Catalyzes the decarboxylation of S-adenosylmethionine to S-adenosylmethioninamine (dcAdoMet), the propylamine donor required for the synthesis of the polyamines spermine and spermidine from the diamine putrescine.</text>
</comment>
<feature type="active site" description="Proton acceptor; for processing activity" evidence="8">
    <location>
        <position position="83"/>
    </location>
</feature>
<comment type="catalytic activity">
    <reaction evidence="8">
        <text>S-adenosyl-L-methionine + H(+) = S-adenosyl 3-(methylsulfanyl)propylamine + CO2</text>
        <dbReference type="Rhea" id="RHEA:15981"/>
        <dbReference type="ChEBI" id="CHEBI:15378"/>
        <dbReference type="ChEBI" id="CHEBI:16526"/>
        <dbReference type="ChEBI" id="CHEBI:57443"/>
        <dbReference type="ChEBI" id="CHEBI:59789"/>
        <dbReference type="EC" id="4.1.1.50"/>
    </reaction>
</comment>
<comment type="pathway">
    <text evidence="8">Amine and polyamine biosynthesis; S-adenosylmethioninamine biosynthesis; S-adenosylmethioninamine from S-adenosyl-L-methionine: step 1/1.</text>
</comment>
<dbReference type="PANTHER" id="PTHR33866:SF2">
    <property type="entry name" value="S-ADENOSYLMETHIONINE DECARBOXYLASE PROENZYME"/>
    <property type="match status" value="1"/>
</dbReference>
<reference evidence="9 10" key="1">
    <citation type="journal article" date="2008" name="Genome Biol.">
        <title>A genomic analysis of the archaeal system Ignicoccus hospitalis-Nanoarchaeum equitans.</title>
        <authorList>
            <person name="Podar M."/>
            <person name="Anderson I."/>
            <person name="Makarova K.S."/>
            <person name="Elkins J.G."/>
            <person name="Ivanova N."/>
            <person name="Wall M.A."/>
            <person name="Lykidis A."/>
            <person name="Mavromatis K."/>
            <person name="Sun H."/>
            <person name="Hudson M.E."/>
            <person name="Chen W."/>
            <person name="Deciu C."/>
            <person name="Hutchison D."/>
            <person name="Eads J.R."/>
            <person name="Anderson A."/>
            <person name="Fernandes F."/>
            <person name="Szeto E."/>
            <person name="Lapidus A."/>
            <person name="Kyrpides N.C."/>
            <person name="Saier M.H.Jr."/>
            <person name="Richardson P.M."/>
            <person name="Rachel R."/>
            <person name="Huber H."/>
            <person name="Eisen J.A."/>
            <person name="Koonin E.V."/>
            <person name="Keller M."/>
            <person name="Stetter K.O."/>
        </authorList>
    </citation>
    <scope>NUCLEOTIDE SEQUENCE [LARGE SCALE GENOMIC DNA]</scope>
    <source>
        <strain evidence="10">KIN4/I / DSM 18386 / JCM 14125</strain>
    </source>
</reference>
<evidence type="ECO:0000256" key="1">
    <source>
        <dbReference type="ARBA" id="ARBA00022793"/>
    </source>
</evidence>
<keyword evidence="2 8" id="KW-0068">Autocatalytic cleavage</keyword>
<keyword evidence="6 8" id="KW-0704">Schiff base</keyword>
<keyword evidence="1 8" id="KW-0210">Decarboxylase</keyword>
<dbReference type="GO" id="GO:0004014">
    <property type="term" value="F:adenosylmethionine decarboxylase activity"/>
    <property type="evidence" value="ECO:0007669"/>
    <property type="project" value="UniProtKB-UniRule"/>
</dbReference>
<accession>A8AA41</accession>
<dbReference type="InterPro" id="IPR016067">
    <property type="entry name" value="S-AdoMet_deCO2ase_core"/>
</dbReference>
<dbReference type="GO" id="GO:0005829">
    <property type="term" value="C:cytosol"/>
    <property type="evidence" value="ECO:0007669"/>
    <property type="project" value="TreeGrafter"/>
</dbReference>
<evidence type="ECO:0000256" key="8">
    <source>
        <dbReference type="HAMAP-Rule" id="MF_00464"/>
    </source>
</evidence>
<keyword evidence="3 8" id="KW-0620">Polyamine biosynthesis</keyword>
<proteinExistence type="inferred from homology"/>
<dbReference type="InterPro" id="IPR017716">
    <property type="entry name" value="S-AdoMet_deCOase_pro-enz"/>
</dbReference>
<dbReference type="Pfam" id="PF02675">
    <property type="entry name" value="AdoMet_dc"/>
    <property type="match status" value="1"/>
</dbReference>
<sequence>MMASREALNLTDKGAKVKVYGKHYYGNLYGCNVEKLKDEEYLRDLVVEAAKVGNMTLLDVKSWKMGEGVSVVAIVLESHITIHTWPEFAFATVDVYSCGSHTDPRKAFEFIVRNLEAKKVVGGNADRSLVEGDGV</sequence>
<evidence type="ECO:0000256" key="2">
    <source>
        <dbReference type="ARBA" id="ARBA00022813"/>
    </source>
</evidence>
<dbReference type="GO" id="GO:0008295">
    <property type="term" value="P:spermidine biosynthetic process"/>
    <property type="evidence" value="ECO:0007669"/>
    <property type="project" value="UniProtKB-UniRule"/>
</dbReference>
<dbReference type="STRING" id="453591.Igni_0611"/>
<evidence type="ECO:0000256" key="5">
    <source>
        <dbReference type="ARBA" id="ARBA00023239"/>
    </source>
</evidence>
<dbReference type="KEGG" id="iho:Igni_0611"/>
<dbReference type="UniPathway" id="UPA00331">
    <property type="reaction ID" value="UER00451"/>
</dbReference>
<evidence type="ECO:0000256" key="4">
    <source>
        <dbReference type="ARBA" id="ARBA00023145"/>
    </source>
</evidence>
<dbReference type="NCBIfam" id="TIGR03330">
    <property type="entry name" value="SAM_DCase_Bsu"/>
    <property type="match status" value="1"/>
</dbReference>
<evidence type="ECO:0000313" key="10">
    <source>
        <dbReference type="Proteomes" id="UP000000262"/>
    </source>
</evidence>
<dbReference type="PhylomeDB" id="A8AA41"/>
<dbReference type="SUPFAM" id="SSF56276">
    <property type="entry name" value="S-adenosylmethionine decarboxylase"/>
    <property type="match status" value="1"/>
</dbReference>
<keyword evidence="7 8" id="KW-0670">Pyruvate</keyword>
<feature type="active site" description="Proton donor; for catalytic activity" evidence="8">
    <location>
        <position position="98"/>
    </location>
</feature>